<feature type="chain" id="PRO_5022947362" description="3-keto-alpha-glucoside-1,2-lyase/3-keto-2-hydroxy-glucal hydratase domain-containing protein" evidence="1">
    <location>
        <begin position="21"/>
        <end position="209"/>
    </location>
</feature>
<gene>
    <name evidence="3" type="ORF">MFFC18_44140</name>
</gene>
<reference evidence="3 4" key="1">
    <citation type="submission" date="2019-08" db="EMBL/GenBank/DDBJ databases">
        <title>Deep-cultivation of Planctomycetes and their phenomic and genomic characterization uncovers novel biology.</title>
        <authorList>
            <person name="Wiegand S."/>
            <person name="Jogler M."/>
            <person name="Boedeker C."/>
            <person name="Pinto D."/>
            <person name="Vollmers J."/>
            <person name="Rivas-Marin E."/>
            <person name="Kohn T."/>
            <person name="Peeters S.H."/>
            <person name="Heuer A."/>
            <person name="Rast P."/>
            <person name="Oberbeckmann S."/>
            <person name="Bunk B."/>
            <person name="Jeske O."/>
            <person name="Meyerdierks A."/>
            <person name="Storesund J.E."/>
            <person name="Kallscheuer N."/>
            <person name="Luecker S."/>
            <person name="Lage O.M."/>
            <person name="Pohl T."/>
            <person name="Merkel B.J."/>
            <person name="Hornburger P."/>
            <person name="Mueller R.-W."/>
            <person name="Bruemmer F."/>
            <person name="Labrenz M."/>
            <person name="Spormann A.M."/>
            <person name="Op den Camp H."/>
            <person name="Overmann J."/>
            <person name="Amann R."/>
            <person name="Jetten M.S.M."/>
            <person name="Mascher T."/>
            <person name="Medema M.H."/>
            <person name="Devos D.P."/>
            <person name="Kaster A.-K."/>
            <person name="Ovreas L."/>
            <person name="Rohde M."/>
            <person name="Galperin M.Y."/>
            <person name="Jogler C."/>
        </authorList>
    </citation>
    <scope>NUCLEOTIDE SEQUENCE [LARGE SCALE GENOMIC DNA]</scope>
    <source>
        <strain evidence="3 4">FC18</strain>
    </source>
</reference>
<dbReference type="Pfam" id="PF06439">
    <property type="entry name" value="3keto-disac_hyd"/>
    <property type="match status" value="1"/>
</dbReference>
<dbReference type="KEGG" id="mff:MFFC18_44140"/>
<evidence type="ECO:0000313" key="3">
    <source>
        <dbReference type="EMBL" id="QEG24494.1"/>
    </source>
</evidence>
<dbReference type="InterPro" id="IPR010496">
    <property type="entry name" value="AL/BT2_dom"/>
</dbReference>
<feature type="signal peptide" evidence="1">
    <location>
        <begin position="1"/>
        <end position="20"/>
    </location>
</feature>
<sequence length="209" mass="23276" precursor="true">MIRVLTTAFAVCLFASCAVAQDAEFKSMFNGKNLLGWHVNESPESVYIEDGCIVTHGERAHAFYVGETGHADFSDFHFKCKVKTKPQANSGIYFHTKFEATGWPSEGYEAQVNNTQSDPKKTGGLYGVKDCFEAPAKDDVWFDYEIMVEGKHVVIKIDGKVISDYTEPENPERAGNMTKRLIGSGTMALQAHDPGSKVYYKDLMLKILN</sequence>
<dbReference type="STRING" id="980251.GCA_001642875_01155"/>
<dbReference type="Proteomes" id="UP000322214">
    <property type="component" value="Chromosome"/>
</dbReference>
<dbReference type="OrthoDB" id="242352at2"/>
<evidence type="ECO:0000259" key="2">
    <source>
        <dbReference type="Pfam" id="PF06439"/>
    </source>
</evidence>
<feature type="domain" description="3-keto-alpha-glucoside-1,2-lyase/3-keto-2-hydroxy-glucal hydratase" evidence="2">
    <location>
        <begin position="24"/>
        <end position="206"/>
    </location>
</feature>
<proteinExistence type="predicted"/>
<protein>
    <recommendedName>
        <fullName evidence="2">3-keto-alpha-glucoside-1,2-lyase/3-keto-2-hydroxy-glucal hydratase domain-containing protein</fullName>
    </recommendedName>
</protein>
<dbReference type="PROSITE" id="PS51257">
    <property type="entry name" value="PROKAR_LIPOPROTEIN"/>
    <property type="match status" value="1"/>
</dbReference>
<dbReference type="AlphaFoldDB" id="A0A5B9PDY1"/>
<name>A0A5B9PDY1_9BACT</name>
<keyword evidence="4" id="KW-1185">Reference proteome</keyword>
<evidence type="ECO:0000313" key="4">
    <source>
        <dbReference type="Proteomes" id="UP000322214"/>
    </source>
</evidence>
<keyword evidence="1" id="KW-0732">Signal</keyword>
<accession>A0A5B9PDY1</accession>
<dbReference type="EMBL" id="CP042912">
    <property type="protein sequence ID" value="QEG24494.1"/>
    <property type="molecule type" value="Genomic_DNA"/>
</dbReference>
<organism evidence="3 4">
    <name type="scientific">Mariniblastus fucicola</name>
    <dbReference type="NCBI Taxonomy" id="980251"/>
    <lineage>
        <taxon>Bacteria</taxon>
        <taxon>Pseudomonadati</taxon>
        <taxon>Planctomycetota</taxon>
        <taxon>Planctomycetia</taxon>
        <taxon>Pirellulales</taxon>
        <taxon>Pirellulaceae</taxon>
        <taxon>Mariniblastus</taxon>
    </lineage>
</organism>
<dbReference type="GO" id="GO:0016787">
    <property type="term" value="F:hydrolase activity"/>
    <property type="evidence" value="ECO:0007669"/>
    <property type="project" value="InterPro"/>
</dbReference>
<dbReference type="Gene3D" id="2.60.120.560">
    <property type="entry name" value="Exo-inulinase, domain 1"/>
    <property type="match status" value="1"/>
</dbReference>
<evidence type="ECO:0000256" key="1">
    <source>
        <dbReference type="SAM" id="SignalP"/>
    </source>
</evidence>
<dbReference type="RefSeq" id="WP_075083930.1">
    <property type="nucleotide sequence ID" value="NZ_CP042912.1"/>
</dbReference>